<dbReference type="AlphaFoldDB" id="A0A7I7QWB9"/>
<dbReference type="EMBL" id="AP022588">
    <property type="protein sequence ID" value="BBY30648.1"/>
    <property type="molecule type" value="Genomic_DNA"/>
</dbReference>
<dbReference type="KEGG" id="msei:MSEDJ_47440"/>
<gene>
    <name evidence="1" type="ORF">MSEDJ_47440</name>
</gene>
<protein>
    <submittedName>
        <fullName evidence="1">Uncharacterized protein</fullName>
    </submittedName>
</protein>
<evidence type="ECO:0000313" key="2">
    <source>
        <dbReference type="Proteomes" id="UP000467193"/>
    </source>
</evidence>
<evidence type="ECO:0000313" key="1">
    <source>
        <dbReference type="EMBL" id="BBY30648.1"/>
    </source>
</evidence>
<proteinExistence type="predicted"/>
<name>A0A7I7QWB9_9MYCO</name>
<dbReference type="RefSeq" id="WP_409370778.1">
    <property type="nucleotide sequence ID" value="NZ_AP022588.1"/>
</dbReference>
<keyword evidence="2" id="KW-1185">Reference proteome</keyword>
<dbReference type="Proteomes" id="UP000467193">
    <property type="component" value="Chromosome"/>
</dbReference>
<sequence length="202" mass="21673">MTEPSHEMKPQTLPDIAAILQRMSITRALAVAATAVCATATATLGFAGPAQADQVMQGVYGYTQGDVTAEWTIYPSCVPTVGDLRANLELPVACRLHVAPSNTYVAGGDARLTNNVWQFSTTKKNGMTCPDGVTKAPIMETYEFDDITMTGTRSVSYADACNGEVLGNLVTYPFTLAYKGPLSIPVDRYPLYCEPGGLKRCF</sequence>
<reference evidence="1 2" key="1">
    <citation type="journal article" date="2019" name="Emerg. Microbes Infect.">
        <title>Comprehensive subspecies identification of 175 nontuberculous mycobacteria species based on 7547 genomic profiles.</title>
        <authorList>
            <person name="Matsumoto Y."/>
            <person name="Kinjo T."/>
            <person name="Motooka D."/>
            <person name="Nabeya D."/>
            <person name="Jung N."/>
            <person name="Uechi K."/>
            <person name="Horii T."/>
            <person name="Iida T."/>
            <person name="Fujita J."/>
            <person name="Nakamura S."/>
        </authorList>
    </citation>
    <scope>NUCLEOTIDE SEQUENCE [LARGE SCALE GENOMIC DNA]</scope>
    <source>
        <strain evidence="1 2">JCM 17899</strain>
    </source>
</reference>
<organism evidence="1 2">
    <name type="scientific">Mycolicibacterium sediminis</name>
    <dbReference type="NCBI Taxonomy" id="1286180"/>
    <lineage>
        <taxon>Bacteria</taxon>
        <taxon>Bacillati</taxon>
        <taxon>Actinomycetota</taxon>
        <taxon>Actinomycetes</taxon>
        <taxon>Mycobacteriales</taxon>
        <taxon>Mycobacteriaceae</taxon>
        <taxon>Mycolicibacterium</taxon>
    </lineage>
</organism>
<accession>A0A7I7QWB9</accession>